<feature type="domain" description="Methyltransferase type 11" evidence="1">
    <location>
        <begin position="43"/>
        <end position="89"/>
    </location>
</feature>
<dbReference type="RefSeq" id="WP_264324350.1">
    <property type="nucleotide sequence ID" value="NZ_JADEXQ010000017.1"/>
</dbReference>
<keyword evidence="3" id="KW-1185">Reference proteome</keyword>
<dbReference type="InterPro" id="IPR029063">
    <property type="entry name" value="SAM-dependent_MTases_sf"/>
</dbReference>
<dbReference type="GO" id="GO:0032259">
    <property type="term" value="P:methylation"/>
    <property type="evidence" value="ECO:0007669"/>
    <property type="project" value="UniProtKB-KW"/>
</dbReference>
<dbReference type="Proteomes" id="UP000625316">
    <property type="component" value="Unassembled WGS sequence"/>
</dbReference>
<evidence type="ECO:0000259" key="1">
    <source>
        <dbReference type="Pfam" id="PF08241"/>
    </source>
</evidence>
<dbReference type="Gene3D" id="3.40.50.150">
    <property type="entry name" value="Vaccinia Virus protein VP39"/>
    <property type="match status" value="1"/>
</dbReference>
<sequence length="188" mass="21655">MTTIMNLSKTAQGLMKLDFGCGQKKQPGYIGLDGFATPDVDVVHDFDQFPYPFEDNTFDEIVCNSSLEHVDDFMKTVVELHRIAKPGALIKVACPHYSGPDAYRDPTHKTFFSYFTFDVFDQGSSYLSPYHGLLKVKHRMFGVPRFTGIISYLTKQIFNRLPMTYERYLCWIFPAKTVYYELQVIKKG</sequence>
<reference evidence="2" key="1">
    <citation type="submission" date="2020-10" db="EMBL/GenBank/DDBJ databases">
        <authorList>
            <person name="Castelo-Branco R."/>
            <person name="Eusebio N."/>
            <person name="Adriana R."/>
            <person name="Vieira A."/>
            <person name="Brugerolle De Fraissinette N."/>
            <person name="Rezende De Castro R."/>
            <person name="Schneider M.P."/>
            <person name="Vasconcelos V."/>
            <person name="Leao P.N."/>
        </authorList>
    </citation>
    <scope>NUCLEOTIDE SEQUENCE</scope>
    <source>
        <strain evidence="2">LEGE 11480</strain>
    </source>
</reference>
<accession>A0A928VKX3</accession>
<evidence type="ECO:0000313" key="2">
    <source>
        <dbReference type="EMBL" id="MBE9029532.1"/>
    </source>
</evidence>
<dbReference type="EMBL" id="JADEXQ010000017">
    <property type="protein sequence ID" value="MBE9029532.1"/>
    <property type="molecule type" value="Genomic_DNA"/>
</dbReference>
<gene>
    <name evidence="2" type="ORF">IQ266_07115</name>
</gene>
<dbReference type="InterPro" id="IPR013216">
    <property type="entry name" value="Methyltransf_11"/>
</dbReference>
<keyword evidence="2" id="KW-0808">Transferase</keyword>
<keyword evidence="2" id="KW-0489">Methyltransferase</keyword>
<name>A0A928VKX3_9CYAN</name>
<dbReference type="SUPFAM" id="SSF53335">
    <property type="entry name" value="S-adenosyl-L-methionine-dependent methyltransferases"/>
    <property type="match status" value="1"/>
</dbReference>
<dbReference type="GO" id="GO:0008757">
    <property type="term" value="F:S-adenosylmethionine-dependent methyltransferase activity"/>
    <property type="evidence" value="ECO:0007669"/>
    <property type="project" value="InterPro"/>
</dbReference>
<protein>
    <submittedName>
        <fullName evidence="2">Class I SAM-dependent methyltransferase</fullName>
    </submittedName>
</protein>
<comment type="caution">
    <text evidence="2">The sequence shown here is derived from an EMBL/GenBank/DDBJ whole genome shotgun (WGS) entry which is preliminary data.</text>
</comment>
<proteinExistence type="predicted"/>
<dbReference type="Pfam" id="PF08241">
    <property type="entry name" value="Methyltransf_11"/>
    <property type="match status" value="1"/>
</dbReference>
<dbReference type="CDD" id="cd02440">
    <property type="entry name" value="AdoMet_MTases"/>
    <property type="match status" value="1"/>
</dbReference>
<organism evidence="2 3">
    <name type="scientific">Romeriopsis navalis LEGE 11480</name>
    <dbReference type="NCBI Taxonomy" id="2777977"/>
    <lineage>
        <taxon>Bacteria</taxon>
        <taxon>Bacillati</taxon>
        <taxon>Cyanobacteriota</taxon>
        <taxon>Cyanophyceae</taxon>
        <taxon>Leptolyngbyales</taxon>
        <taxon>Leptolyngbyaceae</taxon>
        <taxon>Romeriopsis</taxon>
        <taxon>Romeriopsis navalis</taxon>
    </lineage>
</organism>
<evidence type="ECO:0000313" key="3">
    <source>
        <dbReference type="Proteomes" id="UP000625316"/>
    </source>
</evidence>
<dbReference type="AlphaFoldDB" id="A0A928VKX3"/>